<evidence type="ECO:0000313" key="2">
    <source>
        <dbReference type="Proteomes" id="UP000603865"/>
    </source>
</evidence>
<evidence type="ECO:0000313" key="1">
    <source>
        <dbReference type="EMBL" id="GGR16423.1"/>
    </source>
</evidence>
<comment type="caution">
    <text evidence="1">The sequence shown here is derived from an EMBL/GenBank/DDBJ whole genome shotgun (WGS) entry which is preliminary data.</text>
</comment>
<name>A0A918CCR3_9DEIO</name>
<organism evidence="1 2">
    <name type="scientific">Deinococcus ruber</name>
    <dbReference type="NCBI Taxonomy" id="1848197"/>
    <lineage>
        <taxon>Bacteria</taxon>
        <taxon>Thermotogati</taxon>
        <taxon>Deinococcota</taxon>
        <taxon>Deinococci</taxon>
        <taxon>Deinococcales</taxon>
        <taxon>Deinococcaceae</taxon>
        <taxon>Deinococcus</taxon>
    </lineage>
</organism>
<sequence length="110" mass="12609">MDYYLRWLIVSDYNLHMTPEALQKRRQLSPTKLKRARLNAQKTNVAEVAREIGIDRAAYLRWEMQATTSGAPLPPLTHIDYVALNNALVLFNVSYEDVTDPILEPEQVPA</sequence>
<reference evidence="1" key="2">
    <citation type="submission" date="2020-09" db="EMBL/GenBank/DDBJ databases">
        <authorList>
            <person name="Sun Q."/>
            <person name="Ohkuma M."/>
        </authorList>
    </citation>
    <scope>NUCLEOTIDE SEQUENCE</scope>
    <source>
        <strain evidence="1">JCM 31311</strain>
    </source>
</reference>
<gene>
    <name evidence="1" type="ORF">GCM10008957_31340</name>
</gene>
<protein>
    <submittedName>
        <fullName evidence="1">Uncharacterized protein</fullName>
    </submittedName>
</protein>
<accession>A0A918CCR3</accession>
<keyword evidence="2" id="KW-1185">Reference proteome</keyword>
<dbReference type="AlphaFoldDB" id="A0A918CCR3"/>
<reference evidence="1" key="1">
    <citation type="journal article" date="2014" name="Int. J. Syst. Evol. Microbiol.">
        <title>Complete genome sequence of Corynebacterium casei LMG S-19264T (=DSM 44701T), isolated from a smear-ripened cheese.</title>
        <authorList>
            <consortium name="US DOE Joint Genome Institute (JGI-PGF)"/>
            <person name="Walter F."/>
            <person name="Albersmeier A."/>
            <person name="Kalinowski J."/>
            <person name="Ruckert C."/>
        </authorList>
    </citation>
    <scope>NUCLEOTIDE SEQUENCE</scope>
    <source>
        <strain evidence="1">JCM 31311</strain>
    </source>
</reference>
<dbReference type="Proteomes" id="UP000603865">
    <property type="component" value="Unassembled WGS sequence"/>
</dbReference>
<proteinExistence type="predicted"/>
<dbReference type="EMBL" id="BMQL01000019">
    <property type="protein sequence ID" value="GGR16423.1"/>
    <property type="molecule type" value="Genomic_DNA"/>
</dbReference>